<sequence length="193" mass="22253">MKDELTPQQAQAVLDAFDEALAAGPWEQSNFLRIIGKNLREIRDNFASQLEAHDNIEQAKQAKRFANLEAQQEVFISVYSSEGNNIPAWERIIANLQRFLITRPIYANEEHIKSLIRSKDNKLNEAYLAVYVNKDDILVVPQEKIAVDKFGKPLMTLKDKSLNLENITRFVHYSGTYKYEKGRLIKNQEQQDG</sequence>
<comment type="caution">
    <text evidence="1">The sequence shown here is derived from an EMBL/GenBank/DDBJ whole genome shotgun (WGS) entry which is preliminary data.</text>
</comment>
<proteinExistence type="predicted"/>
<dbReference type="Gene3D" id="3.20.170.50">
    <property type="entry name" value="Dot/Icm secretion system IcmQ, C-terminal domain"/>
    <property type="match status" value="1"/>
</dbReference>
<dbReference type="Pfam" id="PF09475">
    <property type="entry name" value="Dot_icm_IcmQ"/>
    <property type="match status" value="1"/>
</dbReference>
<dbReference type="EMBL" id="JBHSAB010000006">
    <property type="protein sequence ID" value="MFC3908489.1"/>
    <property type="molecule type" value="Genomic_DNA"/>
</dbReference>
<name>A0ABV8CEB9_9GAMM</name>
<evidence type="ECO:0000313" key="1">
    <source>
        <dbReference type="EMBL" id="MFC3908489.1"/>
    </source>
</evidence>
<gene>
    <name evidence="1" type="primary">icmQ</name>
    <name evidence="1" type="ORF">ACFORL_05300</name>
</gene>
<dbReference type="Gene3D" id="1.20.5.420">
    <property type="entry name" value="Immunoglobulin FC, subunit C"/>
    <property type="match status" value="1"/>
</dbReference>
<evidence type="ECO:0000313" key="2">
    <source>
        <dbReference type="Proteomes" id="UP001595758"/>
    </source>
</evidence>
<dbReference type="InterPro" id="IPR013365">
    <property type="entry name" value="Dot_Icm_IcmQ"/>
</dbReference>
<protein>
    <submittedName>
        <fullName evidence="1">Dot/Icm secretion system protein IcmQ</fullName>
    </submittedName>
</protein>
<dbReference type="NCBIfam" id="TIGR02527">
    <property type="entry name" value="dot_icm_IcmQ"/>
    <property type="match status" value="1"/>
</dbReference>
<dbReference type="Proteomes" id="UP001595758">
    <property type="component" value="Unassembled WGS sequence"/>
</dbReference>
<dbReference type="RefSeq" id="WP_382341828.1">
    <property type="nucleotide sequence ID" value="NZ_JBHSAB010000006.1"/>
</dbReference>
<reference evidence="2" key="1">
    <citation type="journal article" date="2019" name="Int. J. Syst. Evol. Microbiol.">
        <title>The Global Catalogue of Microorganisms (GCM) 10K type strain sequencing project: providing services to taxonomists for standard genome sequencing and annotation.</title>
        <authorList>
            <consortium name="The Broad Institute Genomics Platform"/>
            <consortium name="The Broad Institute Genome Sequencing Center for Infectious Disease"/>
            <person name="Wu L."/>
            <person name="Ma J."/>
        </authorList>
    </citation>
    <scope>NUCLEOTIDE SEQUENCE [LARGE SCALE GENOMIC DNA]</scope>
    <source>
        <strain evidence="2">CCUG 59858</strain>
    </source>
</reference>
<organism evidence="1 2">
    <name type="scientific">Legionella dresdenensis</name>
    <dbReference type="NCBI Taxonomy" id="450200"/>
    <lineage>
        <taxon>Bacteria</taxon>
        <taxon>Pseudomonadati</taxon>
        <taxon>Pseudomonadota</taxon>
        <taxon>Gammaproteobacteria</taxon>
        <taxon>Legionellales</taxon>
        <taxon>Legionellaceae</taxon>
        <taxon>Legionella</taxon>
    </lineage>
</organism>
<dbReference type="InterPro" id="IPR043089">
    <property type="entry name" value="Dot_Icm_IcmQ_C"/>
</dbReference>
<keyword evidence="2" id="KW-1185">Reference proteome</keyword>
<accession>A0ABV8CEB9</accession>